<organism evidence="2 3">
    <name type="scientific">Tenacibaculum jejuense</name>
    <dbReference type="NCBI Taxonomy" id="584609"/>
    <lineage>
        <taxon>Bacteria</taxon>
        <taxon>Pseudomonadati</taxon>
        <taxon>Bacteroidota</taxon>
        <taxon>Flavobacteriia</taxon>
        <taxon>Flavobacteriales</taxon>
        <taxon>Flavobacteriaceae</taxon>
        <taxon>Tenacibaculum</taxon>
    </lineage>
</organism>
<feature type="transmembrane region" description="Helical" evidence="1">
    <location>
        <begin position="647"/>
        <end position="664"/>
    </location>
</feature>
<protein>
    <recommendedName>
        <fullName evidence="4">VWA domain-containing protein</fullName>
    </recommendedName>
</protein>
<name>A0A238UA99_9FLAO</name>
<proteinExistence type="predicted"/>
<dbReference type="Proteomes" id="UP000215214">
    <property type="component" value="Chromosome TJEJU"/>
</dbReference>
<accession>A0A238UA99</accession>
<evidence type="ECO:0000313" key="3">
    <source>
        <dbReference type="Proteomes" id="UP000215214"/>
    </source>
</evidence>
<dbReference type="AlphaFoldDB" id="A0A238UA99"/>
<reference evidence="2 3" key="1">
    <citation type="submission" date="2017-07" db="EMBL/GenBank/DDBJ databases">
        <authorList>
            <person name="Sun Z.S."/>
            <person name="Albrecht U."/>
            <person name="Echele G."/>
            <person name="Lee C.C."/>
        </authorList>
    </citation>
    <scope>NUCLEOTIDE SEQUENCE [LARGE SCALE GENOMIC DNA]</scope>
    <source>
        <strain evidence="3">type strain: KCTC 22618</strain>
    </source>
</reference>
<dbReference type="InterPro" id="IPR013783">
    <property type="entry name" value="Ig-like_fold"/>
</dbReference>
<keyword evidence="3" id="KW-1185">Reference proteome</keyword>
<keyword evidence="1" id="KW-1133">Transmembrane helix</keyword>
<evidence type="ECO:0000256" key="1">
    <source>
        <dbReference type="SAM" id="Phobius"/>
    </source>
</evidence>
<dbReference type="Gene3D" id="2.60.40.10">
    <property type="entry name" value="Immunoglobulins"/>
    <property type="match status" value="1"/>
</dbReference>
<keyword evidence="1" id="KW-0472">Membrane</keyword>
<dbReference type="RefSeq" id="WP_231970184.1">
    <property type="nucleotide sequence ID" value="NZ_LT899436.1"/>
</dbReference>
<evidence type="ECO:0000313" key="2">
    <source>
        <dbReference type="EMBL" id="SNR16099.1"/>
    </source>
</evidence>
<sequence length="671" mass="77547">MQTETLVYIILALLVSLGVGFFQYFFKVKKTPKITVLLFFLRVLSVFLILLLLINPKIELTTTKNVKPSLSVLVDNSSSTQFFKETDFVNSFVEDLKKNDAVNDKFDVDFYTFGNQVEKLDSVTFSDKNTNITKAIKSINELQKNNEGTIVLLSDGNQTLGEDYEFLNSQKTVYPVVLGDTIQYQDIRISQLNVNKYSYLNNKFPVEAFINYEGRAQVKSVFSIYKRGTKVFSKTVELSPNKKSTVITAELNSDKEGVHYYSASLTKLDKEKNVRNNTKNFTVEVIDEQSKVLILSSILHPDLGALKKAIESNKQRKVELVQVNEFKGDLKDYQLVVFYQPNAYFKKYLQERKSNFLLITGSKTNWNLVNSLDYNFNKKAINQKENYRPVYNSNFLTYLQEDIGFDGFPPLKDKFGSIAIKEHSPLLFQRLKGINTSNPLLTTFEKNDTKYAVLFGEGIWKWRASSFRKENSFEVFDEFIGNLVQYLNSNKKRRRLDVKLDNLYLANDKINVSALYLDKNYKFDNRASLEILVKNEKTKEQKVYPFSLMNSSYKVSIEGLDSGDYTYRVNVLGQTVSKSGKFKVADFQIEEQFSNANHRKLNVLAENSGGKLFFKDQQEILLQDLVANENFATIQKLEKREQDLINWKWILFLAIALLAIEWFTRKFFGKI</sequence>
<keyword evidence="1" id="KW-0812">Transmembrane</keyword>
<dbReference type="EMBL" id="LT899436">
    <property type="protein sequence ID" value="SNR16099.1"/>
    <property type="molecule type" value="Genomic_DNA"/>
</dbReference>
<feature type="transmembrane region" description="Helical" evidence="1">
    <location>
        <begin position="6"/>
        <end position="26"/>
    </location>
</feature>
<dbReference type="InterPro" id="IPR036465">
    <property type="entry name" value="vWFA_dom_sf"/>
</dbReference>
<dbReference type="PANTHER" id="PTHR37947:SF1">
    <property type="entry name" value="BLL2462 PROTEIN"/>
    <property type="match status" value="1"/>
</dbReference>
<evidence type="ECO:0008006" key="4">
    <source>
        <dbReference type="Google" id="ProtNLM"/>
    </source>
</evidence>
<feature type="transmembrane region" description="Helical" evidence="1">
    <location>
        <begin position="35"/>
        <end position="54"/>
    </location>
</feature>
<dbReference type="SUPFAM" id="SSF53300">
    <property type="entry name" value="vWA-like"/>
    <property type="match status" value="1"/>
</dbReference>
<gene>
    <name evidence="2" type="ORF">TJEJU_2414</name>
</gene>
<dbReference type="KEGG" id="tje:TJEJU_2414"/>
<dbReference type="PANTHER" id="PTHR37947">
    <property type="entry name" value="BLL2462 PROTEIN"/>
    <property type="match status" value="1"/>
</dbReference>